<keyword evidence="3" id="KW-1185">Reference proteome</keyword>
<dbReference type="CDD" id="cd14789">
    <property type="entry name" value="Tiki"/>
    <property type="match status" value="1"/>
</dbReference>
<dbReference type="RefSeq" id="WP_237053253.1">
    <property type="nucleotide sequence ID" value="NZ_JAKJPO010000001.1"/>
</dbReference>
<proteinExistence type="predicted"/>
<sequence length="322" mass="34434">MRIRPLSQSLAATVLAIGLSFAASAAESAGTATEPPVQPDASASAPVPLLWQVSDDDNTVYLLGAFHLLKAADYPLSADVDAAFEDAERLVFEVSPEQIDDPSNTAKFLQAAGYADGGKLSDVLPSPTYDRLATVMGGAGLPMAAFDRFEPWFVSLSLLMGMAQPLGFSGEQGLDRHLMVRAREAGKPASGLETLEHQLGVLDGAPMDEQVIGLTELVEAPEEAARKLDELHAAWRGGDIEALERLAIDEMKEKTPETYRTVNVERNQAWLPQLRGMLDEAGEDDVMVVVGAMHLAGDDGLIEGLREAGYRVERICSACAAD</sequence>
<keyword evidence="1" id="KW-0732">Signal</keyword>
<dbReference type="InterPro" id="IPR047111">
    <property type="entry name" value="YbaP-like"/>
</dbReference>
<protein>
    <submittedName>
        <fullName evidence="2">TraB/GumN family protein</fullName>
    </submittedName>
</protein>
<reference evidence="2 3" key="3">
    <citation type="submission" date="2022-01" db="EMBL/GenBank/DDBJ databases">
        <authorList>
            <person name="Zhou L.Y."/>
        </authorList>
    </citation>
    <scope>NUCLEOTIDE SEQUENCE [LARGE SCALE GENOMIC DNA]</scope>
    <source>
        <strain evidence="2 3">TLK-CK17</strain>
    </source>
</reference>
<comment type="caution">
    <text evidence="2">The sequence shown here is derived from an EMBL/GenBank/DDBJ whole genome shotgun (WGS) entry which is preliminary data.</text>
</comment>
<evidence type="ECO:0000313" key="2">
    <source>
        <dbReference type="EMBL" id="MCF7220905.1"/>
    </source>
</evidence>
<dbReference type="EMBL" id="JAKJPO010000001">
    <property type="protein sequence ID" value="MCF7220905.1"/>
    <property type="molecule type" value="Genomic_DNA"/>
</dbReference>
<dbReference type="Proteomes" id="UP001430796">
    <property type="component" value="Unassembled WGS sequence"/>
</dbReference>
<dbReference type="PANTHER" id="PTHR40590">
    <property type="entry name" value="CYTOPLASMIC PROTEIN-RELATED"/>
    <property type="match status" value="1"/>
</dbReference>
<organism evidence="2 3">
    <name type="scientific">Marilutibacter chinensis</name>
    <dbReference type="NCBI Taxonomy" id="2912247"/>
    <lineage>
        <taxon>Bacteria</taxon>
        <taxon>Pseudomonadati</taxon>
        <taxon>Pseudomonadota</taxon>
        <taxon>Gammaproteobacteria</taxon>
        <taxon>Lysobacterales</taxon>
        <taxon>Lysobacteraceae</taxon>
        <taxon>Marilutibacter</taxon>
    </lineage>
</organism>
<feature type="signal peptide" evidence="1">
    <location>
        <begin position="1"/>
        <end position="25"/>
    </location>
</feature>
<evidence type="ECO:0000313" key="3">
    <source>
        <dbReference type="Proteomes" id="UP001430796"/>
    </source>
</evidence>
<evidence type="ECO:0000256" key="1">
    <source>
        <dbReference type="SAM" id="SignalP"/>
    </source>
</evidence>
<dbReference type="PANTHER" id="PTHR40590:SF1">
    <property type="entry name" value="CYTOPLASMIC PROTEIN"/>
    <property type="match status" value="1"/>
</dbReference>
<dbReference type="Pfam" id="PF01963">
    <property type="entry name" value="TraB_PrgY_gumN"/>
    <property type="match status" value="1"/>
</dbReference>
<accession>A0ABS9HRD5</accession>
<name>A0ABS9HRD5_9GAMM</name>
<feature type="chain" id="PRO_5045090835" evidence="1">
    <location>
        <begin position="26"/>
        <end position="322"/>
    </location>
</feature>
<reference evidence="2 3" key="2">
    <citation type="submission" date="2022-01" db="EMBL/GenBank/DDBJ databases">
        <title>Lysobacter chinensis sp. nov., a bacterium isolated from cow dung compost.</title>
        <authorList>
            <person name="Liu Y."/>
        </authorList>
    </citation>
    <scope>NUCLEOTIDE SEQUENCE [LARGE SCALE GENOMIC DNA]</scope>
    <source>
        <strain evidence="2 3">TLK-CK17</strain>
    </source>
</reference>
<gene>
    <name evidence="2" type="ORF">L3V18_03755</name>
</gene>
<reference evidence="3" key="1">
    <citation type="submission" date="2022-01" db="EMBL/GenBank/DDBJ databases">
        <title>Lysobacter chinensis sp. nov., a bacterium isolated from cow dung compost.</title>
        <authorList>
            <person name="Zhou L.Y."/>
        </authorList>
    </citation>
    <scope>NUCLEOTIDE SEQUENCE [LARGE SCALE GENOMIC DNA]</scope>
    <source>
        <strain evidence="3">TLK-CK17</strain>
    </source>
</reference>
<dbReference type="InterPro" id="IPR002816">
    <property type="entry name" value="TraB/PrgY/GumN_fam"/>
</dbReference>